<dbReference type="Proteomes" id="UP000235786">
    <property type="component" value="Unassembled WGS sequence"/>
</dbReference>
<evidence type="ECO:0000256" key="2">
    <source>
        <dbReference type="SAM" id="SignalP"/>
    </source>
</evidence>
<feature type="region of interest" description="Disordered" evidence="1">
    <location>
        <begin position="159"/>
        <end position="188"/>
    </location>
</feature>
<accession>A0A2J6R1S6</accession>
<evidence type="ECO:0000256" key="1">
    <source>
        <dbReference type="SAM" id="MobiDB-lite"/>
    </source>
</evidence>
<protein>
    <submittedName>
        <fullName evidence="3">Uncharacterized protein</fullName>
    </submittedName>
</protein>
<name>A0A2J6R1S6_HYAVF</name>
<sequence>MHYSFLLLSLPLFTLADIPGTIPLGVPCTSTWECSSGASCYASSSSLNPLCGNFDAACTSDSQCAFNTCISGSCSGLLPSSSSSPPAAASTTSSAPTESGLALGATCTTTSQCANAAQCYAVNAMEVERCGNFGASCTTDSQCAFNSCVSGSCQGPLSSTTPSPSSNTASGSKATGTSSATPQAKGSTITSTGVPAGFSTSVTVAGGVTSSVLVNAAGSTTSFGAVATSVTSVKGSAAGKVVSGKGTGIFVLAGGLAMWLF</sequence>
<dbReference type="EMBL" id="KZ613959">
    <property type="protein sequence ID" value="PMD32429.1"/>
    <property type="molecule type" value="Genomic_DNA"/>
</dbReference>
<reference evidence="3 4" key="1">
    <citation type="submission" date="2016-04" db="EMBL/GenBank/DDBJ databases">
        <title>A degradative enzymes factory behind the ericoid mycorrhizal symbiosis.</title>
        <authorList>
            <consortium name="DOE Joint Genome Institute"/>
            <person name="Martino E."/>
            <person name="Morin E."/>
            <person name="Grelet G."/>
            <person name="Kuo A."/>
            <person name="Kohler A."/>
            <person name="Daghino S."/>
            <person name="Barry K."/>
            <person name="Choi C."/>
            <person name="Cichocki N."/>
            <person name="Clum A."/>
            <person name="Copeland A."/>
            <person name="Hainaut M."/>
            <person name="Haridas S."/>
            <person name="Labutti K."/>
            <person name="Lindquist E."/>
            <person name="Lipzen A."/>
            <person name="Khouja H.-R."/>
            <person name="Murat C."/>
            <person name="Ohm R."/>
            <person name="Olson A."/>
            <person name="Spatafora J."/>
            <person name="Veneault-Fourrey C."/>
            <person name="Henrissat B."/>
            <person name="Grigoriev I."/>
            <person name="Martin F."/>
            <person name="Perotto S."/>
        </authorList>
    </citation>
    <scope>NUCLEOTIDE SEQUENCE [LARGE SCALE GENOMIC DNA]</scope>
    <source>
        <strain evidence="3 4">F</strain>
    </source>
</reference>
<keyword evidence="2" id="KW-0732">Signal</keyword>
<organism evidence="3 4">
    <name type="scientific">Hyaloscypha variabilis (strain UAMH 11265 / GT02V1 / F)</name>
    <name type="common">Meliniomyces variabilis</name>
    <dbReference type="NCBI Taxonomy" id="1149755"/>
    <lineage>
        <taxon>Eukaryota</taxon>
        <taxon>Fungi</taxon>
        <taxon>Dikarya</taxon>
        <taxon>Ascomycota</taxon>
        <taxon>Pezizomycotina</taxon>
        <taxon>Leotiomycetes</taxon>
        <taxon>Helotiales</taxon>
        <taxon>Hyaloscyphaceae</taxon>
        <taxon>Hyaloscypha</taxon>
        <taxon>Hyaloscypha variabilis</taxon>
    </lineage>
</organism>
<evidence type="ECO:0000313" key="4">
    <source>
        <dbReference type="Proteomes" id="UP000235786"/>
    </source>
</evidence>
<gene>
    <name evidence="3" type="ORF">L207DRAFT_590717</name>
</gene>
<feature type="signal peptide" evidence="2">
    <location>
        <begin position="1"/>
        <end position="16"/>
    </location>
</feature>
<proteinExistence type="predicted"/>
<feature type="compositionally biased region" description="Low complexity" evidence="1">
    <location>
        <begin position="159"/>
        <end position="181"/>
    </location>
</feature>
<dbReference type="AlphaFoldDB" id="A0A2J6R1S6"/>
<feature type="chain" id="PRO_5014329631" evidence="2">
    <location>
        <begin position="17"/>
        <end position="261"/>
    </location>
</feature>
<dbReference type="OrthoDB" id="5413589at2759"/>
<keyword evidence="4" id="KW-1185">Reference proteome</keyword>
<evidence type="ECO:0000313" key="3">
    <source>
        <dbReference type="EMBL" id="PMD32429.1"/>
    </source>
</evidence>